<dbReference type="InterPro" id="IPR016071">
    <property type="entry name" value="Staphylococal_nuclease_OB-fold"/>
</dbReference>
<organism evidence="2 3">
    <name type="scientific">Pseudonocardia eucalypti</name>
    <dbReference type="NCBI Taxonomy" id="648755"/>
    <lineage>
        <taxon>Bacteria</taxon>
        <taxon>Bacillati</taxon>
        <taxon>Actinomycetota</taxon>
        <taxon>Actinomycetes</taxon>
        <taxon>Pseudonocardiales</taxon>
        <taxon>Pseudonocardiaceae</taxon>
        <taxon>Pseudonocardia</taxon>
    </lineage>
</organism>
<protein>
    <submittedName>
        <fullName evidence="2">Nuclease</fullName>
    </submittedName>
</protein>
<dbReference type="RefSeq" id="WP_185058442.1">
    <property type="nucleotide sequence ID" value="NZ_BAABJP010000001.1"/>
</dbReference>
<dbReference type="Proteomes" id="UP001428817">
    <property type="component" value="Unassembled WGS sequence"/>
</dbReference>
<keyword evidence="3" id="KW-1185">Reference proteome</keyword>
<accession>A0ABP9PGR5</accession>
<dbReference type="Pfam" id="PF00565">
    <property type="entry name" value="SNase"/>
    <property type="match status" value="1"/>
</dbReference>
<dbReference type="EMBL" id="BAABJP010000001">
    <property type="protein sequence ID" value="GAA5144660.1"/>
    <property type="molecule type" value="Genomic_DNA"/>
</dbReference>
<evidence type="ECO:0000313" key="2">
    <source>
        <dbReference type="EMBL" id="GAA5144660.1"/>
    </source>
</evidence>
<proteinExistence type="predicted"/>
<comment type="caution">
    <text evidence="2">The sequence shown here is derived from an EMBL/GenBank/DDBJ whole genome shotgun (WGS) entry which is preliminary data.</text>
</comment>
<dbReference type="Gene3D" id="2.40.50.90">
    <property type="match status" value="1"/>
</dbReference>
<gene>
    <name evidence="2" type="ORF">GCM10023321_01400</name>
</gene>
<reference evidence="3" key="1">
    <citation type="journal article" date="2019" name="Int. J. Syst. Evol. Microbiol.">
        <title>The Global Catalogue of Microorganisms (GCM) 10K type strain sequencing project: providing services to taxonomists for standard genome sequencing and annotation.</title>
        <authorList>
            <consortium name="The Broad Institute Genomics Platform"/>
            <consortium name="The Broad Institute Genome Sequencing Center for Infectious Disease"/>
            <person name="Wu L."/>
            <person name="Ma J."/>
        </authorList>
    </citation>
    <scope>NUCLEOTIDE SEQUENCE [LARGE SCALE GENOMIC DNA]</scope>
    <source>
        <strain evidence="3">JCM 18303</strain>
    </source>
</reference>
<dbReference type="SUPFAM" id="SSF50199">
    <property type="entry name" value="Staphylococcal nuclease"/>
    <property type="match status" value="1"/>
</dbReference>
<evidence type="ECO:0000259" key="1">
    <source>
        <dbReference type="Pfam" id="PF00565"/>
    </source>
</evidence>
<name>A0ABP9PGR5_9PSEU</name>
<sequence length="287" mass="30904">MPFTVITGQYRIVGAQPDGDSVRFYPTVRDAFDRARINVRTNAAGGAQLRLDGVDALETHYAPESGGGSLGQPAEFADAAAARLLEVLGFEKVRRNSHQTVTSATPAETPGYILTQFADQYGRCVSFAFAGAAPAADLSSFHLTPEHVLTSANSVLLNDGVAYPTYYSKLFADLRDAMTGAVHSAREAGRGLWPSDRTTAGFTVKGRETLTDEAVILPKLFRRLVDYLGLNDGDASLAGLPAFLASQNDRLWIISEGRATGFDNVIQVSGQDVKLLYPPEDLVFVEK</sequence>
<evidence type="ECO:0000313" key="3">
    <source>
        <dbReference type="Proteomes" id="UP001428817"/>
    </source>
</evidence>
<feature type="domain" description="TNase-like" evidence="1">
    <location>
        <begin position="49"/>
        <end position="193"/>
    </location>
</feature>
<dbReference type="InterPro" id="IPR035437">
    <property type="entry name" value="SNase_OB-fold_sf"/>
</dbReference>